<feature type="non-terminal residue" evidence="4">
    <location>
        <position position="1"/>
    </location>
</feature>
<dbReference type="Proteomes" id="UP000681720">
    <property type="component" value="Unassembled WGS sequence"/>
</dbReference>
<dbReference type="EMBL" id="CAJOBH010057359">
    <property type="protein sequence ID" value="CAF4408571.1"/>
    <property type="molecule type" value="Genomic_DNA"/>
</dbReference>
<reference evidence="4" key="1">
    <citation type="submission" date="2021-02" db="EMBL/GenBank/DDBJ databases">
        <authorList>
            <person name="Nowell W R."/>
        </authorList>
    </citation>
    <scope>NUCLEOTIDE SEQUENCE</scope>
</reference>
<sequence>MQKEEAQQEFETAKSDYREAQQELRQAKEEEPQFDRLVNEEKLAQQDVHAAEARVKSEGQL</sequence>
<evidence type="ECO:0000313" key="2">
    <source>
        <dbReference type="EMBL" id="CAF4408571.1"/>
    </source>
</evidence>
<comment type="caution">
    <text evidence="4">The sequence shown here is derived from an EMBL/GenBank/DDBJ whole genome shotgun (WGS) entry which is preliminary data.</text>
</comment>
<proteinExistence type="predicted"/>
<accession>A0A8S3AL21</accession>
<dbReference type="EMBL" id="CAJOBJ010175974">
    <property type="protein sequence ID" value="CAF4900379.1"/>
    <property type="molecule type" value="Genomic_DNA"/>
</dbReference>
<evidence type="ECO:0000313" key="4">
    <source>
        <dbReference type="EMBL" id="CAF4717436.1"/>
    </source>
</evidence>
<protein>
    <submittedName>
        <fullName evidence="4">Uncharacterized protein</fullName>
    </submittedName>
</protein>
<feature type="region of interest" description="Disordered" evidence="1">
    <location>
        <begin position="1"/>
        <end position="39"/>
    </location>
</feature>
<dbReference type="AlphaFoldDB" id="A0A8S3AL21"/>
<dbReference type="EMBL" id="CAJOBH010078845">
    <property type="protein sequence ID" value="CAF4507275.1"/>
    <property type="molecule type" value="Genomic_DNA"/>
</dbReference>
<gene>
    <name evidence="2" type="ORF">BYL167_LOCUS31885</name>
    <name evidence="3" type="ORF">BYL167_LOCUS36298</name>
    <name evidence="4" type="ORF">GIL414_LOCUS43710</name>
    <name evidence="5" type="ORF">GIL414_LOCUS51807</name>
</gene>
<evidence type="ECO:0000256" key="1">
    <source>
        <dbReference type="SAM" id="MobiDB-lite"/>
    </source>
</evidence>
<evidence type="ECO:0000313" key="5">
    <source>
        <dbReference type="EMBL" id="CAF4900379.1"/>
    </source>
</evidence>
<name>A0A8S3AL21_9BILA</name>
<dbReference type="Proteomes" id="UP000681967">
    <property type="component" value="Unassembled WGS sequence"/>
</dbReference>
<organism evidence="4 6">
    <name type="scientific">Rotaria magnacalcarata</name>
    <dbReference type="NCBI Taxonomy" id="392030"/>
    <lineage>
        <taxon>Eukaryota</taxon>
        <taxon>Metazoa</taxon>
        <taxon>Spiralia</taxon>
        <taxon>Gnathifera</taxon>
        <taxon>Rotifera</taxon>
        <taxon>Eurotatoria</taxon>
        <taxon>Bdelloidea</taxon>
        <taxon>Philodinida</taxon>
        <taxon>Philodinidae</taxon>
        <taxon>Rotaria</taxon>
    </lineage>
</organism>
<evidence type="ECO:0000313" key="6">
    <source>
        <dbReference type="Proteomes" id="UP000681720"/>
    </source>
</evidence>
<dbReference type="EMBL" id="CAJOBJ010130110">
    <property type="protein sequence ID" value="CAF4717436.1"/>
    <property type="molecule type" value="Genomic_DNA"/>
</dbReference>
<evidence type="ECO:0000313" key="3">
    <source>
        <dbReference type="EMBL" id="CAF4507275.1"/>
    </source>
</evidence>